<protein>
    <submittedName>
        <fullName evidence="1">Uncharacterized protein</fullName>
    </submittedName>
</protein>
<dbReference type="Proteomes" id="UP000660381">
    <property type="component" value="Unassembled WGS sequence"/>
</dbReference>
<evidence type="ECO:0000313" key="1">
    <source>
        <dbReference type="EMBL" id="MBD2694441.1"/>
    </source>
</evidence>
<comment type="caution">
    <text evidence="1">The sequence shown here is derived from an EMBL/GenBank/DDBJ whole genome shotgun (WGS) entry which is preliminary data.</text>
</comment>
<organism evidence="1 2">
    <name type="scientific">Anabaena catenula FACHB-362</name>
    <dbReference type="NCBI Taxonomy" id="2692877"/>
    <lineage>
        <taxon>Bacteria</taxon>
        <taxon>Bacillati</taxon>
        <taxon>Cyanobacteriota</taxon>
        <taxon>Cyanophyceae</taxon>
        <taxon>Nostocales</taxon>
        <taxon>Nostocaceae</taxon>
        <taxon>Anabaena</taxon>
    </lineage>
</organism>
<gene>
    <name evidence="1" type="ORF">H6G68_22300</name>
</gene>
<keyword evidence="2" id="KW-1185">Reference proteome</keyword>
<sequence>MIIHNFSNTDIPHSVKHYGEISHVEPTEEGYTIEQQLAMGKVTQWSLKGSVAVVGDRQVVNKFMQSGVIYALVLPEELTRLIKESEQLHELLAVKKAEQVSIAALAEPTSPVEAAASEKEPLPPNTFRNSSIGILRRFA</sequence>
<name>A0ABR8JBN5_9NOST</name>
<proteinExistence type="predicted"/>
<dbReference type="RefSeq" id="WP_190908607.1">
    <property type="nucleotide sequence ID" value="NZ_JACJTQ010000048.1"/>
</dbReference>
<accession>A0ABR8JBN5</accession>
<dbReference type="EMBL" id="JACJTQ010000048">
    <property type="protein sequence ID" value="MBD2694441.1"/>
    <property type="molecule type" value="Genomic_DNA"/>
</dbReference>
<reference evidence="1 2" key="1">
    <citation type="journal article" date="2020" name="ISME J.">
        <title>Comparative genomics reveals insights into cyanobacterial evolution and habitat adaptation.</title>
        <authorList>
            <person name="Chen M.Y."/>
            <person name="Teng W.K."/>
            <person name="Zhao L."/>
            <person name="Hu C.X."/>
            <person name="Zhou Y.K."/>
            <person name="Han B.P."/>
            <person name="Song L.R."/>
            <person name="Shu W.S."/>
        </authorList>
    </citation>
    <scope>NUCLEOTIDE SEQUENCE [LARGE SCALE GENOMIC DNA]</scope>
    <source>
        <strain evidence="1 2">FACHB-362</strain>
    </source>
</reference>
<evidence type="ECO:0000313" key="2">
    <source>
        <dbReference type="Proteomes" id="UP000660381"/>
    </source>
</evidence>